<feature type="compositionally biased region" description="Polar residues" evidence="11">
    <location>
        <begin position="519"/>
        <end position="536"/>
    </location>
</feature>
<feature type="compositionally biased region" description="Basic and acidic residues" evidence="11">
    <location>
        <begin position="241"/>
        <end position="255"/>
    </location>
</feature>
<evidence type="ECO:0000256" key="2">
    <source>
        <dbReference type="ARBA" id="ARBA00022723"/>
    </source>
</evidence>
<keyword evidence="8" id="KW-0804">Transcription</keyword>
<feature type="domain" description="C2H2-type" evidence="12">
    <location>
        <begin position="1480"/>
        <end position="1507"/>
    </location>
</feature>
<evidence type="ECO:0000256" key="10">
    <source>
        <dbReference type="PROSITE-ProRule" id="PRU00042"/>
    </source>
</evidence>
<gene>
    <name evidence="13" type="ORF">MAR_025244</name>
</gene>
<dbReference type="InterPro" id="IPR041697">
    <property type="entry name" value="Znf-C2H2_11"/>
</dbReference>
<feature type="domain" description="C2H2-type" evidence="12">
    <location>
        <begin position="1646"/>
        <end position="1669"/>
    </location>
</feature>
<dbReference type="Proteomes" id="UP001164746">
    <property type="component" value="Chromosome 3"/>
</dbReference>
<feature type="region of interest" description="Disordered" evidence="11">
    <location>
        <begin position="514"/>
        <end position="667"/>
    </location>
</feature>
<feature type="region of interest" description="Disordered" evidence="11">
    <location>
        <begin position="1"/>
        <end position="57"/>
    </location>
</feature>
<keyword evidence="3" id="KW-0677">Repeat</keyword>
<evidence type="ECO:0000256" key="4">
    <source>
        <dbReference type="ARBA" id="ARBA00022771"/>
    </source>
</evidence>
<evidence type="ECO:0000256" key="5">
    <source>
        <dbReference type="ARBA" id="ARBA00022833"/>
    </source>
</evidence>
<proteinExistence type="predicted"/>
<feature type="region of interest" description="Disordered" evidence="11">
    <location>
        <begin position="730"/>
        <end position="756"/>
    </location>
</feature>
<name>A0ABY7DVI0_MYAAR</name>
<feature type="domain" description="C2H2-type" evidence="12">
    <location>
        <begin position="1167"/>
        <end position="1195"/>
    </location>
</feature>
<dbReference type="SUPFAM" id="SSF57667">
    <property type="entry name" value="beta-beta-alpha zinc fingers"/>
    <property type="match status" value="2"/>
</dbReference>
<evidence type="ECO:0000256" key="3">
    <source>
        <dbReference type="ARBA" id="ARBA00022737"/>
    </source>
</evidence>
<dbReference type="EMBL" id="CP111014">
    <property type="protein sequence ID" value="WAR00872.1"/>
    <property type="molecule type" value="Genomic_DNA"/>
</dbReference>
<evidence type="ECO:0000256" key="11">
    <source>
        <dbReference type="SAM" id="MobiDB-lite"/>
    </source>
</evidence>
<keyword evidence="4 10" id="KW-0863">Zinc-finger</keyword>
<keyword evidence="7" id="KW-0238">DNA-binding</keyword>
<evidence type="ECO:0000313" key="13">
    <source>
        <dbReference type="EMBL" id="WAR00872.1"/>
    </source>
</evidence>
<dbReference type="InterPro" id="IPR057356">
    <property type="entry name" value="Znf-C2H2_ZNF592"/>
</dbReference>
<keyword evidence="2" id="KW-0479">Metal-binding</keyword>
<dbReference type="Gene3D" id="3.30.160.60">
    <property type="entry name" value="Classic Zinc Finger"/>
    <property type="match status" value="5"/>
</dbReference>
<feature type="compositionally biased region" description="Polar residues" evidence="11">
    <location>
        <begin position="168"/>
        <end position="191"/>
    </location>
</feature>
<evidence type="ECO:0000256" key="1">
    <source>
        <dbReference type="ARBA" id="ARBA00004123"/>
    </source>
</evidence>
<feature type="compositionally biased region" description="Polar residues" evidence="11">
    <location>
        <begin position="546"/>
        <end position="558"/>
    </location>
</feature>
<comment type="subcellular location">
    <subcellularLocation>
        <location evidence="1">Nucleus</location>
    </subcellularLocation>
</comment>
<feature type="domain" description="C2H2-type" evidence="12">
    <location>
        <begin position="1506"/>
        <end position="1534"/>
    </location>
</feature>
<accession>A0ABY7DVI0</accession>
<dbReference type="InterPro" id="IPR013087">
    <property type="entry name" value="Znf_C2H2_type"/>
</dbReference>
<evidence type="ECO:0000256" key="7">
    <source>
        <dbReference type="ARBA" id="ARBA00023125"/>
    </source>
</evidence>
<evidence type="ECO:0000313" key="14">
    <source>
        <dbReference type="Proteomes" id="UP001164746"/>
    </source>
</evidence>
<feature type="compositionally biased region" description="Basic and acidic residues" evidence="11">
    <location>
        <begin position="1760"/>
        <end position="1772"/>
    </location>
</feature>
<evidence type="ECO:0000256" key="6">
    <source>
        <dbReference type="ARBA" id="ARBA00023015"/>
    </source>
</evidence>
<keyword evidence="5" id="KW-0862">Zinc</keyword>
<feature type="compositionally biased region" description="Basic and acidic residues" evidence="11">
    <location>
        <begin position="295"/>
        <end position="314"/>
    </location>
</feature>
<dbReference type="Pfam" id="PF16622">
    <property type="entry name" value="zf-C2H2_11"/>
    <property type="match status" value="1"/>
</dbReference>
<dbReference type="Pfam" id="PF25412">
    <property type="entry name" value="zf-C2H2_ZNF592"/>
    <property type="match status" value="1"/>
</dbReference>
<feature type="domain" description="C2H2-type" evidence="12">
    <location>
        <begin position="1360"/>
        <end position="1387"/>
    </location>
</feature>
<feature type="region of interest" description="Disordered" evidence="11">
    <location>
        <begin position="1788"/>
        <end position="1816"/>
    </location>
</feature>
<feature type="region of interest" description="Disordered" evidence="11">
    <location>
        <begin position="393"/>
        <end position="419"/>
    </location>
</feature>
<dbReference type="PROSITE" id="PS50157">
    <property type="entry name" value="ZINC_FINGER_C2H2_2"/>
    <property type="match status" value="7"/>
</dbReference>
<evidence type="ECO:0000256" key="8">
    <source>
        <dbReference type="ARBA" id="ARBA00023163"/>
    </source>
</evidence>
<feature type="compositionally biased region" description="Polar residues" evidence="11">
    <location>
        <begin position="198"/>
        <end position="209"/>
    </location>
</feature>
<dbReference type="SMART" id="SM00355">
    <property type="entry name" value="ZnF_C2H2"/>
    <property type="match status" value="16"/>
</dbReference>
<protein>
    <submittedName>
        <fullName evidence="13">ZN532-like protein</fullName>
    </submittedName>
</protein>
<feature type="compositionally biased region" description="Polar residues" evidence="11">
    <location>
        <begin position="130"/>
        <end position="142"/>
    </location>
</feature>
<keyword evidence="14" id="KW-1185">Reference proteome</keyword>
<feature type="compositionally biased region" description="Low complexity" evidence="11">
    <location>
        <begin position="559"/>
        <end position="580"/>
    </location>
</feature>
<dbReference type="PANTHER" id="PTHR24379:SF121">
    <property type="entry name" value="C2H2-TYPE DOMAIN-CONTAINING PROTEIN"/>
    <property type="match status" value="1"/>
</dbReference>
<feature type="compositionally biased region" description="Polar residues" evidence="11">
    <location>
        <begin position="409"/>
        <end position="419"/>
    </location>
</feature>
<feature type="compositionally biased region" description="Low complexity" evidence="11">
    <location>
        <begin position="397"/>
        <end position="408"/>
    </location>
</feature>
<feature type="domain" description="C2H2-type" evidence="12">
    <location>
        <begin position="1200"/>
        <end position="1227"/>
    </location>
</feature>
<evidence type="ECO:0000256" key="9">
    <source>
        <dbReference type="ARBA" id="ARBA00023242"/>
    </source>
</evidence>
<keyword evidence="9" id="KW-0539">Nucleus</keyword>
<feature type="compositionally biased region" description="Basic residues" evidence="11">
    <location>
        <begin position="588"/>
        <end position="600"/>
    </location>
</feature>
<organism evidence="13 14">
    <name type="scientific">Mya arenaria</name>
    <name type="common">Soft-shell clam</name>
    <dbReference type="NCBI Taxonomy" id="6604"/>
    <lineage>
        <taxon>Eukaryota</taxon>
        <taxon>Metazoa</taxon>
        <taxon>Spiralia</taxon>
        <taxon>Lophotrochozoa</taxon>
        <taxon>Mollusca</taxon>
        <taxon>Bivalvia</taxon>
        <taxon>Autobranchia</taxon>
        <taxon>Heteroconchia</taxon>
        <taxon>Euheterodonta</taxon>
        <taxon>Imparidentia</taxon>
        <taxon>Neoheterodontei</taxon>
        <taxon>Myida</taxon>
        <taxon>Myoidea</taxon>
        <taxon>Myidae</taxon>
        <taxon>Mya</taxon>
    </lineage>
</organism>
<dbReference type="PANTHER" id="PTHR24379">
    <property type="entry name" value="KRAB AND ZINC FINGER DOMAIN-CONTAINING"/>
    <property type="match status" value="1"/>
</dbReference>
<sequence length="1816" mass="201654">MTDTSDIRAPASLPGSGCHGNTNLENSRVADAPDLDGIDSGYSRQESDDFSGMIAETEAAMREKLSQLTMPDSSALLDDVSNGRNQHCGAEQVSYEPGDDQMLLTTGQPVSSITADSFRSDTCEGGALARSQTPNPTASGTVQVRDPAPTAYQTGPGIPADDKPACNLASSENVPRPSVQENNPRPSVQENNPRHSVQENNPRPSVQENNPRHSVEENVPRPSVEEDNPRPSVQDSNPRPSVEENVPRPSVEKNVPRPSVEANDPHPSVEENVPGPSVEENVPRPSVQENVPRPSVEENVHRPSVEENDPRPSVEEATIAEQRTDNVVRSSSVLEIEKHCTEAVNGVDDMTKAGNQPMFDDGDLDSSPCALTIDEGAVDIDNDSDKQNITESIQENSVCSESDSSSEVLQVNSGSKNGTDTAKYKDIASDVQNIQHETEIMVSSNSDASLGVESEHSGLLEHPFNENIEKLVSKEKECVISEPTMDNVSSTDDSSECLMITNVVSLSEMDVDLPCDRGSASSNHVVSTQENEVSDNQAEDHGIHSAKSSPGQVCSGVTSNNSSRSQTPSDSDKSSVSGSNGKTESSNGRRKRKPPPSKVRKVTDKYIGFGDGADLDNQIEHQDTNNKQFQSSAGKVKPTSKAHSEKNTNLQTNSLSENQSTTDSSNAGNLPVITNAFSLAPSLAPSVVHPVLVKSEPLDEGSYGQFRSKPVPVISRNQVPVLARSVPAPQYRPPWGRGQPLNVHSGRKVGSGPSRAPKLVLSKAKGNPQVVQAMARVGPGSEAPQFPVQVIQMGNVRHSVPLQLMSSANNAIPVQSRASTAGQVISVPVNSAIPVQSGATAGRLLSAPATSTAITIPWVPPINKPLEPGKQVDDCSRLETINVHSVGVTKITDLIARKNPIPTYKAPEPPAGLKNDKRQTFSCYECGDMFYFEKSLDIHMGRCSMKLKYKCEKCNKMIDFTNKCQLLSHLRSHLNIAKTQAVPIHIKSDSIEIKTFYDDIKPNENFEWYKLDTGYVQKEKTCPECRQFLYKTAAEIKAHFQGDGDASGKYSCSNCVVICHSKCGLKAHERIHNIIEMKNLYKDQKLEFIEKSLLTFVCPECGFMKSAANGTATTLTGLQTLEAYFEHVMSCLHFGMFSMLHCSKCKVSLYTESSAMKHIYANMEHYYKCDECPMALKSVKNLETHFKDRHTGFPKAKIIYRCHVCSTLIDDHNFLIKHMKEHYKELSESSKACYCIICGSIVSKDDDMKTHRETHLRLRNHLYCRLCRKASNGYVEIIEHMFDEHLAKNKFFSENQLKLCKVCGLLCHSVQKLNTHVCLQTVLETKVTKPSTVIPRPIMPLPAPERNETNCSEQGNKTKYMCNHCKKEFKSLPQKVHHLRSHYSEKIYICYVCDKSFFSDSKKLKSHQIACAALKKLKEGKPDANVGKLTNFPIGEDYVTDNASEAEYEGEDMEDLEEEISLKPQIFHRTNMPESKVTEYRCEECPLVFTRKSKQEEHMNAEHGLHPCHLCGVMHNSSKSLKRHLMMDHEGKRVHYPCLLCRQKKVDKFFSIKFMLLKHLRSKHKMKSIDESKIVAELPGLPGVPCDSVDMETSSYTSPEGTPEPPIKKLRVEGEDVFKCAKCLFTAEKKSTFKDHIAEHRTPNTFQCYECGLCFSVLPSLRKHLFMVHKVKDFEKYLTENKIEDPAENVDSDDDIEREPVLVDPEPESESEEESANPLECKVCYREFETERQLHGHMRVHGMAFIKKSRRRGQTSPQKVESEEMKANSEGRKCDVMQVARTEGLVMKIKKAPSEQRAVDEESEPKKRKVSENGEN</sequence>
<feature type="compositionally biased region" description="Polar residues" evidence="11">
    <location>
        <begin position="103"/>
        <end position="117"/>
    </location>
</feature>
<feature type="domain" description="C2H2-type" evidence="12">
    <location>
        <begin position="1719"/>
        <end position="1741"/>
    </location>
</feature>
<evidence type="ECO:0000259" key="12">
    <source>
        <dbReference type="PROSITE" id="PS50157"/>
    </source>
</evidence>
<feature type="compositionally biased region" description="Basic and acidic residues" evidence="11">
    <location>
        <begin position="210"/>
        <end position="229"/>
    </location>
</feature>
<feature type="compositionally biased region" description="Polar residues" evidence="11">
    <location>
        <begin position="647"/>
        <end position="667"/>
    </location>
</feature>
<feature type="region of interest" description="Disordered" evidence="11">
    <location>
        <begin position="1746"/>
        <end position="1772"/>
    </location>
</feature>
<dbReference type="InterPro" id="IPR036236">
    <property type="entry name" value="Znf_C2H2_sf"/>
</dbReference>
<reference evidence="13" key="1">
    <citation type="submission" date="2022-11" db="EMBL/GenBank/DDBJ databases">
        <title>Centuries of genome instability and evolution in soft-shell clam transmissible cancer (bioRxiv).</title>
        <authorList>
            <person name="Hart S.F.M."/>
            <person name="Yonemitsu M.A."/>
            <person name="Giersch R.M."/>
            <person name="Beal B.F."/>
            <person name="Arriagada G."/>
            <person name="Davis B.W."/>
            <person name="Ostrander E.A."/>
            <person name="Goff S.P."/>
            <person name="Metzger M.J."/>
        </authorList>
    </citation>
    <scope>NUCLEOTIDE SEQUENCE</scope>
    <source>
        <strain evidence="13">MELC-2E11</strain>
        <tissue evidence="13">Siphon/mantle</tissue>
    </source>
</reference>
<feature type="region of interest" description="Disordered" evidence="11">
    <location>
        <begin position="74"/>
        <end position="323"/>
    </location>
</feature>
<dbReference type="PROSITE" id="PS00028">
    <property type="entry name" value="ZINC_FINGER_C2H2_1"/>
    <property type="match status" value="8"/>
</dbReference>
<keyword evidence="6" id="KW-0805">Transcription regulation</keyword>